<dbReference type="AlphaFoldDB" id="A0A3S5WY01"/>
<dbReference type="Gene3D" id="3.20.20.80">
    <property type="entry name" value="Glycosidases"/>
    <property type="match status" value="1"/>
</dbReference>
<keyword evidence="6" id="KW-0732">Signal</keyword>
<proteinExistence type="inferred from homology"/>
<organism evidence="7 8">
    <name type="scientific">Aeromonas caviae</name>
    <name type="common">Aeromonas punctata</name>
    <dbReference type="NCBI Taxonomy" id="648"/>
    <lineage>
        <taxon>Bacteria</taxon>
        <taxon>Pseudomonadati</taxon>
        <taxon>Pseudomonadota</taxon>
        <taxon>Gammaproteobacteria</taxon>
        <taxon>Aeromonadales</taxon>
        <taxon>Aeromonadaceae</taxon>
        <taxon>Aeromonas</taxon>
    </lineage>
</organism>
<name>A0A3S5WY01_AERCA</name>
<keyword evidence="4 6" id="KW-0378">Hydrolase</keyword>
<protein>
    <recommendedName>
        <fullName evidence="3 6">Arabinogalactan endo-beta-1,4-galactanase</fullName>
        <ecNumber evidence="3 6">3.2.1.89</ecNumber>
    </recommendedName>
</protein>
<feature type="signal peptide" evidence="6">
    <location>
        <begin position="1"/>
        <end position="22"/>
    </location>
</feature>
<dbReference type="InterPro" id="IPR011683">
    <property type="entry name" value="Glyco_hydro_53"/>
</dbReference>
<keyword evidence="5 6" id="KW-0326">Glycosidase</keyword>
<sequence length="392" mass="43025">MYLPLSWPLLVMLGAISAGAGAAPHNLAIRGADVSTLAELEHLGVHYQDETRQGDLLTLMRERGLNLVRLRLWVDPRSAKGEPFGGGNNDLEKVIALAQRSRALNLPWLLDLHYSDFWADPGKQYTPRTWRGKSEAELAAMLHDYSAAVMQRLREAGVPPQMVQVGNELNNGMLWPLGQLHRQEEEEGFDRLAQLLKAAIAGIRAGSEGGITPRLMLHLAEGGDEAQCLRWFKAMQARDVPFDLVGLSFYPYWHGSLGDLSRTMNSLATQIRLPLLVVETAYGHDTVNQDAVRNAFGEQEAVRGGFAATPEGQLAFLDALRAAIAAVPDRLGLGFVYWEPGWIRVTGDSWASQAGMAFLGIDEPLGNGWENQALFDREGRGLPALAAFAPTR</sequence>
<evidence type="ECO:0000256" key="4">
    <source>
        <dbReference type="ARBA" id="ARBA00022801"/>
    </source>
</evidence>
<evidence type="ECO:0000256" key="1">
    <source>
        <dbReference type="ARBA" id="ARBA00001695"/>
    </source>
</evidence>
<evidence type="ECO:0000256" key="3">
    <source>
        <dbReference type="ARBA" id="ARBA00012556"/>
    </source>
</evidence>
<accession>A0A3S5WY01</accession>
<dbReference type="PANTHER" id="PTHR34983:SF1">
    <property type="entry name" value="ARABINOGALACTAN ENDO-BETA-1,4-GALACTANASE A"/>
    <property type="match status" value="1"/>
</dbReference>
<dbReference type="SUPFAM" id="SSF51445">
    <property type="entry name" value="(Trans)glycosidases"/>
    <property type="match status" value="1"/>
</dbReference>
<dbReference type="GO" id="GO:0015926">
    <property type="term" value="F:glucosidase activity"/>
    <property type="evidence" value="ECO:0007669"/>
    <property type="project" value="InterPro"/>
</dbReference>
<reference evidence="7" key="1">
    <citation type="journal article" date="2019" name="J Environ">
        <title>Genetic characterization and potential molecular dissemination mechanism of tet (31) gene in Aeromonas caviae from an oxytetracycline wastewater treatment system.</title>
        <authorList>
            <person name="Shi Y."/>
            <person name="Tian Z."/>
            <person name="Leclercq S.O."/>
            <person name="Zhang H."/>
            <person name="Yang M."/>
            <person name="Zhang Y."/>
        </authorList>
    </citation>
    <scope>NUCLEOTIDE SEQUENCE</scope>
    <source>
        <strain evidence="7">T25-39</strain>
    </source>
</reference>
<dbReference type="EC" id="3.2.1.89" evidence="3 6"/>
<evidence type="ECO:0000313" key="8">
    <source>
        <dbReference type="Proteomes" id="UP000266778"/>
    </source>
</evidence>
<dbReference type="Pfam" id="PF07745">
    <property type="entry name" value="Glyco_hydro_53"/>
    <property type="match status" value="1"/>
</dbReference>
<comment type="similarity">
    <text evidence="2 6">Belongs to the glycosyl hydrolase 53 family.</text>
</comment>
<gene>
    <name evidence="7" type="ORF">C1C91_21005</name>
</gene>
<dbReference type="InterPro" id="IPR017853">
    <property type="entry name" value="GH"/>
</dbReference>
<evidence type="ECO:0000256" key="2">
    <source>
        <dbReference type="ARBA" id="ARBA00010687"/>
    </source>
</evidence>
<dbReference type="GO" id="GO:0045490">
    <property type="term" value="P:pectin catabolic process"/>
    <property type="evidence" value="ECO:0007669"/>
    <property type="project" value="TreeGrafter"/>
</dbReference>
<dbReference type="PANTHER" id="PTHR34983">
    <property type="entry name" value="ARABINOGALACTAN ENDO-BETA-1,4-GALACTANASE A"/>
    <property type="match status" value="1"/>
</dbReference>
<feature type="chain" id="PRO_5041746536" description="Arabinogalactan endo-beta-1,4-galactanase" evidence="6">
    <location>
        <begin position="23"/>
        <end position="392"/>
    </location>
</feature>
<dbReference type="Proteomes" id="UP000266778">
    <property type="component" value="Chromosome"/>
</dbReference>
<dbReference type="EMBL" id="CP025706">
    <property type="protein sequence ID" value="AXB07096.1"/>
    <property type="molecule type" value="Genomic_DNA"/>
</dbReference>
<evidence type="ECO:0000256" key="6">
    <source>
        <dbReference type="RuleBase" id="RU361192"/>
    </source>
</evidence>
<comment type="catalytic activity">
    <reaction evidence="1 6">
        <text>The enzyme specifically hydrolyzes (1-&gt;4)-beta-D-galactosidic linkages in type I arabinogalactans.</text>
        <dbReference type="EC" id="3.2.1.89"/>
    </reaction>
</comment>
<dbReference type="GO" id="GO:0031218">
    <property type="term" value="F:arabinogalactan endo-1,4-beta-galactosidase activity"/>
    <property type="evidence" value="ECO:0007669"/>
    <property type="project" value="UniProtKB-EC"/>
</dbReference>
<dbReference type="RefSeq" id="WP_042863745.1">
    <property type="nucleotide sequence ID" value="NZ_AP022254.1"/>
</dbReference>
<evidence type="ECO:0000313" key="7">
    <source>
        <dbReference type="EMBL" id="AXB07096.1"/>
    </source>
</evidence>
<evidence type="ECO:0000256" key="5">
    <source>
        <dbReference type="ARBA" id="ARBA00023295"/>
    </source>
</evidence>